<proteinExistence type="predicted"/>
<evidence type="ECO:0000313" key="1">
    <source>
        <dbReference type="EMBL" id="REC51952.1"/>
    </source>
</evidence>
<comment type="caution">
    <text evidence="1">The sequence shown here is derived from an EMBL/GenBank/DDBJ whole genome shotgun (WGS) entry which is preliminary data.</text>
</comment>
<protein>
    <submittedName>
        <fullName evidence="1">Uncharacterized protein</fullName>
    </submittedName>
</protein>
<dbReference type="EMBL" id="QNVS01000066">
    <property type="protein sequence ID" value="REC51952.1"/>
    <property type="molecule type" value="Genomic_DNA"/>
</dbReference>
<feature type="non-terminal residue" evidence="1">
    <location>
        <position position="117"/>
    </location>
</feature>
<gene>
    <name evidence="1" type="ORF">DRF62_16480</name>
</gene>
<dbReference type="AlphaFoldDB" id="A0A3D9BEV5"/>
<organism evidence="1 2">
    <name type="scientific">Chryseobacterium piscium</name>
    <dbReference type="NCBI Taxonomy" id="333702"/>
    <lineage>
        <taxon>Bacteria</taxon>
        <taxon>Pseudomonadati</taxon>
        <taxon>Bacteroidota</taxon>
        <taxon>Flavobacteriia</taxon>
        <taxon>Flavobacteriales</taxon>
        <taxon>Weeksellaceae</taxon>
        <taxon>Chryseobacterium group</taxon>
        <taxon>Chryseobacterium</taxon>
    </lineage>
</organism>
<accession>A0A3D9BEV5</accession>
<dbReference type="Proteomes" id="UP000256512">
    <property type="component" value="Unassembled WGS sequence"/>
</dbReference>
<evidence type="ECO:0000313" key="2">
    <source>
        <dbReference type="Proteomes" id="UP000256512"/>
    </source>
</evidence>
<reference evidence="1 2" key="1">
    <citation type="journal article" date="2006" name="Int. J. Syst. Evol. Microbiol.">
        <title>Chryseobacterium piscium sp. nov., isolated from fish of the South Atlantic Ocean off South Africa.</title>
        <authorList>
            <person name="de Beer H."/>
            <person name="Hugo C.J."/>
            <person name="Jooste P.J."/>
            <person name="Vancanneyt M."/>
            <person name="Coenye T."/>
            <person name="Vandamme P."/>
        </authorList>
    </citation>
    <scope>NUCLEOTIDE SEQUENCE [LARGE SCALE GENOMIC DNA]</scope>
    <source>
        <strain evidence="1 2">CCUG 51923</strain>
    </source>
</reference>
<keyword evidence="2" id="KW-1185">Reference proteome</keyword>
<name>A0A3D9BEV5_9FLAO</name>
<sequence>MVSIIIYFYLNNKNIVEVPKVEKSQISVTDSVKKETDSTAIFEDFVKDFNSHQEKNINKYIDADLGMIMYYHDGPYPIITALEEIGYEIDWLNIDLFENVKLEDFPEYLGDFKFSKT</sequence>